<dbReference type="PANTHER" id="PTHR15854">
    <property type="entry name" value="THAP4 PROTEIN"/>
    <property type="match status" value="1"/>
</dbReference>
<dbReference type="OrthoDB" id="58529at2759"/>
<evidence type="ECO:0000259" key="3">
    <source>
        <dbReference type="Pfam" id="PF08768"/>
    </source>
</evidence>
<organism evidence="4 5">
    <name type="scientific">Colocasia esculenta</name>
    <name type="common">Wild taro</name>
    <name type="synonym">Arum esculentum</name>
    <dbReference type="NCBI Taxonomy" id="4460"/>
    <lineage>
        <taxon>Eukaryota</taxon>
        <taxon>Viridiplantae</taxon>
        <taxon>Streptophyta</taxon>
        <taxon>Embryophyta</taxon>
        <taxon>Tracheophyta</taxon>
        <taxon>Spermatophyta</taxon>
        <taxon>Magnoliopsida</taxon>
        <taxon>Liliopsida</taxon>
        <taxon>Araceae</taxon>
        <taxon>Aroideae</taxon>
        <taxon>Colocasieae</taxon>
        <taxon>Colocasia</taxon>
    </lineage>
</organism>
<protein>
    <recommendedName>
        <fullName evidence="3">THAP4-like heme-binding domain-containing protein</fullName>
    </recommendedName>
</protein>
<accession>A0A843UBI8</accession>
<evidence type="ECO:0000313" key="4">
    <source>
        <dbReference type="EMBL" id="MQL80968.1"/>
    </source>
</evidence>
<evidence type="ECO:0000256" key="1">
    <source>
        <dbReference type="ARBA" id="ARBA00036993"/>
    </source>
</evidence>
<evidence type="ECO:0000313" key="5">
    <source>
        <dbReference type="Proteomes" id="UP000652761"/>
    </source>
</evidence>
<sequence>MEGDGERGPSPAPAGGASPPLHPGLAPLAFLLGRWRGEGEGGFPTINAFKYGEELTFSHSGKPVIAYTQKTWKLPSGEPMHAESGYWRPKPDGSIEVVISQSTGIVEVQKGTYDAEKKVVNLQSQLVGNASKVKEITRAFEVVNGELSYIVQMATKLASLQPHLKATLSKL</sequence>
<dbReference type="CDD" id="cd07828">
    <property type="entry name" value="lipocalin_heme-bd-THAP4-like"/>
    <property type="match status" value="1"/>
</dbReference>
<name>A0A843UBI8_COLES</name>
<feature type="domain" description="THAP4-like heme-binding" evidence="3">
    <location>
        <begin position="25"/>
        <end position="170"/>
    </location>
</feature>
<feature type="region of interest" description="Disordered" evidence="2">
    <location>
        <begin position="1"/>
        <end position="21"/>
    </location>
</feature>
<dbReference type="InterPro" id="IPR014878">
    <property type="entry name" value="THAP4-like_heme-bd"/>
</dbReference>
<proteinExistence type="inferred from homology"/>
<dbReference type="EMBL" id="NMUH01000537">
    <property type="protein sequence ID" value="MQL80968.1"/>
    <property type="molecule type" value="Genomic_DNA"/>
</dbReference>
<evidence type="ECO:0000256" key="2">
    <source>
        <dbReference type="SAM" id="MobiDB-lite"/>
    </source>
</evidence>
<comment type="catalytic activity">
    <reaction evidence="1">
        <text>peroxynitrite = nitrate</text>
        <dbReference type="Rhea" id="RHEA:63116"/>
        <dbReference type="ChEBI" id="CHEBI:17632"/>
        <dbReference type="ChEBI" id="CHEBI:25941"/>
    </reaction>
    <physiologicalReaction direction="left-to-right" evidence="1">
        <dbReference type="Rhea" id="RHEA:63117"/>
    </physiologicalReaction>
</comment>
<dbReference type="AlphaFoldDB" id="A0A843UBI8"/>
<dbReference type="SUPFAM" id="SSF50814">
    <property type="entry name" value="Lipocalins"/>
    <property type="match status" value="1"/>
</dbReference>
<dbReference type="InterPro" id="IPR022939">
    <property type="entry name" value="Nb(III)_bact/plant"/>
</dbReference>
<reference evidence="4" key="1">
    <citation type="submission" date="2017-07" db="EMBL/GenBank/DDBJ databases">
        <title>Taro Niue Genome Assembly and Annotation.</title>
        <authorList>
            <person name="Atibalentja N."/>
            <person name="Keating K."/>
            <person name="Fields C.J."/>
        </authorList>
    </citation>
    <scope>NUCLEOTIDE SEQUENCE</scope>
    <source>
        <strain evidence="4">Niue_2</strain>
        <tissue evidence="4">Leaf</tissue>
    </source>
</reference>
<dbReference type="Proteomes" id="UP000652761">
    <property type="component" value="Unassembled WGS sequence"/>
</dbReference>
<keyword evidence="5" id="KW-1185">Reference proteome</keyword>
<comment type="caution">
    <text evidence="4">The sequence shown here is derived from an EMBL/GenBank/DDBJ whole genome shotgun (WGS) entry which is preliminary data.</text>
</comment>
<dbReference type="Pfam" id="PF08768">
    <property type="entry name" value="THAP4_heme-bd"/>
    <property type="match status" value="1"/>
</dbReference>
<dbReference type="InterPro" id="IPR012674">
    <property type="entry name" value="Calycin"/>
</dbReference>
<dbReference type="Gene3D" id="2.40.128.20">
    <property type="match status" value="1"/>
</dbReference>
<gene>
    <name evidence="4" type="ORF">Taro_013416</name>
</gene>
<dbReference type="InterPro" id="IPR045165">
    <property type="entry name" value="Nitrobindin"/>
</dbReference>
<dbReference type="HAMAP" id="MF_01297">
    <property type="entry name" value="nitrobindin"/>
    <property type="match status" value="1"/>
</dbReference>
<dbReference type="PANTHER" id="PTHR15854:SF4">
    <property type="entry name" value="PEROXYNITRITE ISOMERASE THAP4"/>
    <property type="match status" value="1"/>
</dbReference>